<dbReference type="InterPro" id="IPR045851">
    <property type="entry name" value="AMP-bd_C_sf"/>
</dbReference>
<proteinExistence type="predicted"/>
<dbReference type="GO" id="GO:0043041">
    <property type="term" value="P:amino acid activation for nonribosomal peptide biosynthetic process"/>
    <property type="evidence" value="ECO:0007669"/>
    <property type="project" value="TreeGrafter"/>
</dbReference>
<dbReference type="STRING" id="76728.AQ490_16135"/>
<dbReference type="PANTHER" id="PTHR45527">
    <property type="entry name" value="NONRIBOSOMAL PEPTIDE SYNTHETASE"/>
    <property type="match status" value="1"/>
</dbReference>
<reference evidence="3 4" key="1">
    <citation type="submission" date="2015-10" db="EMBL/GenBank/DDBJ databases">
        <title>Draft genome sequence of pyrrolomycin-producing Streptomyces vitaminophilus.</title>
        <authorList>
            <person name="Graham D.E."/>
            <person name="Mahan K.M."/>
            <person name="Klingeman D.M."/>
            <person name="Hettich R.L."/>
            <person name="Parry R.J."/>
        </authorList>
    </citation>
    <scope>NUCLEOTIDE SEQUENCE [LARGE SCALE GENOMIC DNA]</scope>
    <source>
        <strain evidence="3 4">ATCC 31673</strain>
    </source>
</reference>
<dbReference type="Gene3D" id="3.40.50.12780">
    <property type="entry name" value="N-terminal domain of ligase-like"/>
    <property type="match status" value="1"/>
</dbReference>
<dbReference type="InterPro" id="IPR025110">
    <property type="entry name" value="AMP-bd_C"/>
</dbReference>
<dbReference type="InterPro" id="IPR020845">
    <property type="entry name" value="AMP-binding_CS"/>
</dbReference>
<dbReference type="Gene3D" id="3.30.300.30">
    <property type="match status" value="1"/>
</dbReference>
<sequence>MEELFLRMAAAQPEAVAVDDRGHTTTYARLAEDARAIAGALADAGVPGGGLVGLRTHRGVSAVAGMLGIWMHGCGYVPVDPRYPAPRQDHIITDSAVGHLVDEEPGTGRLSVTATGRSAAHAHEVPEDTAYVIYTSGSTGQPKGVVVRHANVRALLDGCTSYTFGPDDVWSFFHSHSFDFSVWEIWGALTSGGRVVVVPDEATTDPSALVDLLAGRGVTVLSQVPSVFGYLVNELVERPVPLPALRYVVFGGEPVNVPAVLRWQDLGLAPRAELHNMYGITEITVHATDKVVVPDELRRHMMGTPIGRALPHLRIALLEDSRPVPPGVPGEMYVGGGGVAHGYLGRPELTGQRFVRLDLGDGPRVWYRTGDYALETDDGELEYLGRRDDQVKLRGFRIELGEVEAALRELPGIREGAVVLAETPGGEPALAAAYVPAGPAPDEDVLRKALGEVLPRHMVPSVYLPLSALPLTLSGKLDRAALAASVADTVG</sequence>
<evidence type="ECO:0000313" key="3">
    <source>
        <dbReference type="EMBL" id="KRV50756.1"/>
    </source>
</evidence>
<dbReference type="InterPro" id="IPR042099">
    <property type="entry name" value="ANL_N_sf"/>
</dbReference>
<dbReference type="EMBL" id="LLZU01000005">
    <property type="protein sequence ID" value="KRV50756.1"/>
    <property type="molecule type" value="Genomic_DNA"/>
</dbReference>
<dbReference type="GO" id="GO:0005829">
    <property type="term" value="C:cytosol"/>
    <property type="evidence" value="ECO:0007669"/>
    <property type="project" value="TreeGrafter"/>
</dbReference>
<dbReference type="SUPFAM" id="SSF56801">
    <property type="entry name" value="Acetyl-CoA synthetase-like"/>
    <property type="match status" value="1"/>
</dbReference>
<keyword evidence="4" id="KW-1185">Reference proteome</keyword>
<dbReference type="OrthoDB" id="2472181at2"/>
<evidence type="ECO:0000313" key="4">
    <source>
        <dbReference type="Proteomes" id="UP000050867"/>
    </source>
</evidence>
<dbReference type="PANTHER" id="PTHR45527:SF1">
    <property type="entry name" value="FATTY ACID SYNTHASE"/>
    <property type="match status" value="1"/>
</dbReference>
<name>A0A0T6LXE6_WENVI</name>
<dbReference type="GO" id="GO:0031177">
    <property type="term" value="F:phosphopantetheine binding"/>
    <property type="evidence" value="ECO:0007669"/>
    <property type="project" value="TreeGrafter"/>
</dbReference>
<dbReference type="GO" id="GO:0044550">
    <property type="term" value="P:secondary metabolite biosynthetic process"/>
    <property type="evidence" value="ECO:0007669"/>
    <property type="project" value="TreeGrafter"/>
</dbReference>
<organism evidence="3 4">
    <name type="scientific">Wenjunlia vitaminophila</name>
    <name type="common">Streptomyces vitaminophilus</name>
    <dbReference type="NCBI Taxonomy" id="76728"/>
    <lineage>
        <taxon>Bacteria</taxon>
        <taxon>Bacillati</taxon>
        <taxon>Actinomycetota</taxon>
        <taxon>Actinomycetes</taxon>
        <taxon>Kitasatosporales</taxon>
        <taxon>Streptomycetaceae</taxon>
        <taxon>Wenjunlia</taxon>
    </lineage>
</organism>
<comment type="caution">
    <text evidence="3">The sequence shown here is derived from an EMBL/GenBank/DDBJ whole genome shotgun (WGS) entry which is preliminary data.</text>
</comment>
<dbReference type="eggNOG" id="COG1020">
    <property type="taxonomic scope" value="Bacteria"/>
</dbReference>
<evidence type="ECO:0000259" key="2">
    <source>
        <dbReference type="Pfam" id="PF13193"/>
    </source>
</evidence>
<dbReference type="PRINTS" id="PR00154">
    <property type="entry name" value="AMPBINDING"/>
</dbReference>
<dbReference type="Pfam" id="PF13193">
    <property type="entry name" value="AMP-binding_C"/>
    <property type="match status" value="1"/>
</dbReference>
<gene>
    <name evidence="3" type="ORF">AQ490_16135</name>
</gene>
<accession>A0A0T6LXE6</accession>
<protein>
    <submittedName>
        <fullName evidence="3">Aldehyde dehydrogenase</fullName>
    </submittedName>
</protein>
<dbReference type="AlphaFoldDB" id="A0A0T6LXE6"/>
<dbReference type="Pfam" id="PF00501">
    <property type="entry name" value="AMP-binding"/>
    <property type="match status" value="1"/>
</dbReference>
<dbReference type="Proteomes" id="UP000050867">
    <property type="component" value="Unassembled WGS sequence"/>
</dbReference>
<dbReference type="PROSITE" id="PS00455">
    <property type="entry name" value="AMP_BINDING"/>
    <property type="match status" value="1"/>
</dbReference>
<feature type="domain" description="AMP-dependent synthetase/ligase" evidence="1">
    <location>
        <begin position="7"/>
        <end position="344"/>
    </location>
</feature>
<evidence type="ECO:0000259" key="1">
    <source>
        <dbReference type="Pfam" id="PF00501"/>
    </source>
</evidence>
<dbReference type="InterPro" id="IPR010071">
    <property type="entry name" value="AA_adenyl_dom"/>
</dbReference>
<dbReference type="NCBIfam" id="TIGR01733">
    <property type="entry name" value="AA-adenyl-dom"/>
    <property type="match status" value="1"/>
</dbReference>
<dbReference type="InterPro" id="IPR020459">
    <property type="entry name" value="AMP-binding"/>
</dbReference>
<dbReference type="InterPro" id="IPR000873">
    <property type="entry name" value="AMP-dep_synth/lig_dom"/>
</dbReference>
<feature type="domain" description="AMP-binding enzyme C-terminal" evidence="2">
    <location>
        <begin position="402"/>
        <end position="476"/>
    </location>
</feature>